<dbReference type="Gene3D" id="1.10.1040.10">
    <property type="entry name" value="N-(1-d-carboxylethyl)-l-norvaline Dehydrogenase, domain 2"/>
    <property type="match status" value="1"/>
</dbReference>
<evidence type="ECO:0000259" key="5">
    <source>
        <dbReference type="Pfam" id="PF08546"/>
    </source>
</evidence>
<comment type="similarity">
    <text evidence="1">Belongs to the ketopantoate reductase family.</text>
</comment>
<dbReference type="Pfam" id="PF08546">
    <property type="entry name" value="ApbA_C"/>
    <property type="match status" value="1"/>
</dbReference>
<dbReference type="InterPro" id="IPR013332">
    <property type="entry name" value="KPR_N"/>
</dbReference>
<accession>A0A1W1W7U1</accession>
<feature type="domain" description="Ketopantoate reductase C-terminal" evidence="5">
    <location>
        <begin position="175"/>
        <end position="294"/>
    </location>
</feature>
<keyword evidence="3" id="KW-0560">Oxidoreductase</keyword>
<evidence type="ECO:0000256" key="1">
    <source>
        <dbReference type="ARBA" id="ARBA00007870"/>
    </source>
</evidence>
<keyword evidence="2" id="KW-0521">NADP</keyword>
<dbReference type="GO" id="GO:0050661">
    <property type="term" value="F:NADP binding"/>
    <property type="evidence" value="ECO:0007669"/>
    <property type="project" value="TreeGrafter"/>
</dbReference>
<dbReference type="InterPro" id="IPR013328">
    <property type="entry name" value="6PGD_dom2"/>
</dbReference>
<dbReference type="PANTHER" id="PTHR43765">
    <property type="entry name" value="2-DEHYDROPANTOATE 2-REDUCTASE-RELATED"/>
    <property type="match status" value="1"/>
</dbReference>
<dbReference type="SUPFAM" id="SSF48179">
    <property type="entry name" value="6-phosphogluconate dehydrogenase C-terminal domain-like"/>
    <property type="match status" value="1"/>
</dbReference>
<dbReference type="Pfam" id="PF02558">
    <property type="entry name" value="ApbA"/>
    <property type="match status" value="1"/>
</dbReference>
<dbReference type="GO" id="GO:0005737">
    <property type="term" value="C:cytoplasm"/>
    <property type="evidence" value="ECO:0007669"/>
    <property type="project" value="TreeGrafter"/>
</dbReference>
<dbReference type="GO" id="GO:0008677">
    <property type="term" value="F:2-dehydropantoate 2-reductase activity"/>
    <property type="evidence" value="ECO:0007669"/>
    <property type="project" value="TreeGrafter"/>
</dbReference>
<dbReference type="EMBL" id="FWWY01000001">
    <property type="protein sequence ID" value="SMC01823.1"/>
    <property type="molecule type" value="Genomic_DNA"/>
</dbReference>
<proteinExistence type="inferred from homology"/>
<dbReference type="InterPro" id="IPR050838">
    <property type="entry name" value="Ketopantoate_reductase"/>
</dbReference>
<reference evidence="7" key="1">
    <citation type="submission" date="2017-04" db="EMBL/GenBank/DDBJ databases">
        <authorList>
            <person name="Varghese N."/>
            <person name="Submissions S."/>
        </authorList>
    </citation>
    <scope>NUCLEOTIDE SEQUENCE [LARGE SCALE GENOMIC DNA]</scope>
    <source>
        <strain evidence="7">DSM 9293</strain>
    </source>
</reference>
<dbReference type="Proteomes" id="UP000192660">
    <property type="component" value="Unassembled WGS sequence"/>
</dbReference>
<evidence type="ECO:0000256" key="3">
    <source>
        <dbReference type="ARBA" id="ARBA00023002"/>
    </source>
</evidence>
<dbReference type="STRING" id="28034.BFX07_08400"/>
<gene>
    <name evidence="6" type="ORF">SAMN00768000_0108</name>
</gene>
<feature type="domain" description="Ketopantoate reductase N-terminal" evidence="4">
    <location>
        <begin position="4"/>
        <end position="120"/>
    </location>
</feature>
<dbReference type="AlphaFoldDB" id="A0A1W1W7U1"/>
<dbReference type="Gene3D" id="3.40.50.720">
    <property type="entry name" value="NAD(P)-binding Rossmann-like Domain"/>
    <property type="match status" value="1"/>
</dbReference>
<organism evidence="6 7">
    <name type="scientific">Sulfobacillus thermosulfidooxidans (strain DSM 9293 / VKM B-1269 / AT-1)</name>
    <dbReference type="NCBI Taxonomy" id="929705"/>
    <lineage>
        <taxon>Bacteria</taxon>
        <taxon>Bacillati</taxon>
        <taxon>Bacillota</taxon>
        <taxon>Clostridia</taxon>
        <taxon>Eubacteriales</taxon>
        <taxon>Clostridiales Family XVII. Incertae Sedis</taxon>
        <taxon>Sulfobacillus</taxon>
    </lineage>
</organism>
<dbReference type="OrthoDB" id="9793586at2"/>
<evidence type="ECO:0000313" key="7">
    <source>
        <dbReference type="Proteomes" id="UP000192660"/>
    </source>
</evidence>
<name>A0A1W1W7U1_SULTA</name>
<dbReference type="SUPFAM" id="SSF51735">
    <property type="entry name" value="NAD(P)-binding Rossmann-fold domains"/>
    <property type="match status" value="1"/>
</dbReference>
<protein>
    <submittedName>
        <fullName evidence="6">2-dehydropantoate 2-reductase</fullName>
    </submittedName>
</protein>
<keyword evidence="7" id="KW-1185">Reference proteome</keyword>
<dbReference type="InterPro" id="IPR013752">
    <property type="entry name" value="KPA_reductase"/>
</dbReference>
<evidence type="ECO:0000256" key="2">
    <source>
        <dbReference type="ARBA" id="ARBA00022857"/>
    </source>
</evidence>
<sequence>MRLAIIGTGAMARYYAKLFDILDPVMVGRHGGPFLLKNGEQKTLVTPRFLPWSDAHAFLFDVVILAVKWPAMPLVREFLQDAPQELLVISTMNGMGQEEALIPPLAPEQLMVGITTDAVTAYWDNQAQLPAARVSAVGQTILPLLPHPFLPLWQKQLQILNLTSSWKFLSAKMVLRERWIKLIANSVINPLTALANVPNGELPRLPLWSLSTALIHEATNVAKTIGLSIDDDLSSRILQLCQATATNKSSMLQDIEQRKVTEIDAINGYIVRMGHNHAIDVSTHQALVHLIHMLSQQK</sequence>
<dbReference type="RefSeq" id="WP_020374473.1">
    <property type="nucleotide sequence ID" value="NZ_FWWY01000001.1"/>
</dbReference>
<dbReference type="InterPro" id="IPR036291">
    <property type="entry name" value="NAD(P)-bd_dom_sf"/>
</dbReference>
<dbReference type="PANTHER" id="PTHR43765:SF2">
    <property type="entry name" value="2-DEHYDROPANTOATE 2-REDUCTASE"/>
    <property type="match status" value="1"/>
</dbReference>
<evidence type="ECO:0000313" key="6">
    <source>
        <dbReference type="EMBL" id="SMC01823.1"/>
    </source>
</evidence>
<dbReference type="FunFam" id="1.10.1040.10:FF:000017">
    <property type="entry name" value="2-dehydropantoate 2-reductase"/>
    <property type="match status" value="1"/>
</dbReference>
<evidence type="ECO:0000259" key="4">
    <source>
        <dbReference type="Pfam" id="PF02558"/>
    </source>
</evidence>
<dbReference type="InterPro" id="IPR008927">
    <property type="entry name" value="6-PGluconate_DH-like_C_sf"/>
</dbReference>